<sequence>MKEIPTPSLCPKPPDQYFSNLGFVYITVLGLANQVVPHTESWRILATAVNYIVRIVPIVLILPLLWESSQTLAWTMTLGRFCLLNDWGYLVVCHDNFLDVALDYR</sequence>
<keyword evidence="2" id="KW-1185">Reference proteome</keyword>
<reference evidence="1" key="1">
    <citation type="submission" date="2022-04" db="EMBL/GenBank/DDBJ databases">
        <title>Genome of the entomopathogenic fungus Entomophthora muscae.</title>
        <authorList>
            <person name="Elya C."/>
            <person name="Lovett B.R."/>
            <person name="Lee E."/>
            <person name="Macias A.M."/>
            <person name="Hajek A.E."/>
            <person name="De Bivort B.L."/>
            <person name="Kasson M.T."/>
            <person name="De Fine Licht H.H."/>
            <person name="Stajich J.E."/>
        </authorList>
    </citation>
    <scope>NUCLEOTIDE SEQUENCE</scope>
    <source>
        <strain evidence="1">Berkeley</strain>
    </source>
</reference>
<dbReference type="Proteomes" id="UP001165960">
    <property type="component" value="Unassembled WGS sequence"/>
</dbReference>
<proteinExistence type="predicted"/>
<protein>
    <submittedName>
        <fullName evidence="1">Uncharacterized protein</fullName>
    </submittedName>
</protein>
<dbReference type="EMBL" id="QTSX02000813">
    <property type="protein sequence ID" value="KAJ9084715.1"/>
    <property type="molecule type" value="Genomic_DNA"/>
</dbReference>
<accession>A0ACC2UCC7</accession>
<gene>
    <name evidence="1" type="ORF">DSO57_1021358</name>
</gene>
<organism evidence="1 2">
    <name type="scientific">Entomophthora muscae</name>
    <dbReference type="NCBI Taxonomy" id="34485"/>
    <lineage>
        <taxon>Eukaryota</taxon>
        <taxon>Fungi</taxon>
        <taxon>Fungi incertae sedis</taxon>
        <taxon>Zoopagomycota</taxon>
        <taxon>Entomophthoromycotina</taxon>
        <taxon>Entomophthoromycetes</taxon>
        <taxon>Entomophthorales</taxon>
        <taxon>Entomophthoraceae</taxon>
        <taxon>Entomophthora</taxon>
    </lineage>
</organism>
<name>A0ACC2UCC7_9FUNG</name>
<comment type="caution">
    <text evidence="1">The sequence shown here is derived from an EMBL/GenBank/DDBJ whole genome shotgun (WGS) entry which is preliminary data.</text>
</comment>
<evidence type="ECO:0000313" key="1">
    <source>
        <dbReference type="EMBL" id="KAJ9084715.1"/>
    </source>
</evidence>
<evidence type="ECO:0000313" key="2">
    <source>
        <dbReference type="Proteomes" id="UP001165960"/>
    </source>
</evidence>